<keyword evidence="1" id="KW-0472">Membrane</keyword>
<reference evidence="3" key="1">
    <citation type="submission" date="2016-05" db="EMBL/GenBank/DDBJ databases">
        <authorList>
            <person name="Lavstsen T."/>
            <person name="Jespersen J.S."/>
        </authorList>
    </citation>
    <scope>NUCLEOTIDE SEQUENCE [LARGE SCALE GENOMIC DNA]</scope>
</reference>
<feature type="transmembrane region" description="Helical" evidence="1">
    <location>
        <begin position="199"/>
        <end position="220"/>
    </location>
</feature>
<dbReference type="EMBL" id="FLQU01000083">
    <property type="protein sequence ID" value="SBS80536.1"/>
    <property type="molecule type" value="Genomic_DNA"/>
</dbReference>
<keyword evidence="1" id="KW-1133">Transmembrane helix</keyword>
<gene>
    <name evidence="3" type="ORF">POVCU1_005080</name>
    <name evidence="2" type="ORF">POVCU2_0005870</name>
</gene>
<evidence type="ECO:0000313" key="2">
    <source>
        <dbReference type="EMBL" id="SBS80536.1"/>
    </source>
</evidence>
<feature type="transmembrane region" description="Helical" evidence="1">
    <location>
        <begin position="355"/>
        <end position="372"/>
    </location>
</feature>
<feature type="transmembrane region" description="Helical" evidence="1">
    <location>
        <begin position="290"/>
        <end position="309"/>
    </location>
</feature>
<dbReference type="AlphaFoldDB" id="A0A1A8VNI7"/>
<dbReference type="Proteomes" id="UP000078546">
    <property type="component" value="Unassembled WGS sequence"/>
</dbReference>
<evidence type="ECO:0000256" key="1">
    <source>
        <dbReference type="SAM" id="Phobius"/>
    </source>
</evidence>
<accession>A0A1A8VNI7</accession>
<keyword evidence="1" id="KW-0812">Transmembrane</keyword>
<feature type="transmembrane region" description="Helical" evidence="1">
    <location>
        <begin position="384"/>
        <end position="407"/>
    </location>
</feature>
<evidence type="ECO:0000313" key="5">
    <source>
        <dbReference type="Proteomes" id="UP000078560"/>
    </source>
</evidence>
<dbReference type="EMBL" id="FLQV01000097">
    <property type="protein sequence ID" value="SBS81222.1"/>
    <property type="molecule type" value="Genomic_DNA"/>
</dbReference>
<sequence length="441" mass="51370">MSPLICKTVANFDLLLLRDTPRKKSPLDITHIGKSRLQSRATLHKGWDTLARQRKVPLIRTIQGTRKMNTPDDCRLGLCGGFIAKGVGLLETGIYWGGNNPDDRYDDDDNVPGGGAPLRACEKKRKDQYTGVDVTLFDYIYEMVNGSSELRKLQKKLTLFSANRCIDFFNDMMFLLNIFYKINFGLDSSEKSVHVYNFIFLWLLMIFITSMSTFFFRKLLILNVVPHRHSKLFTLWKVFKEVKITDQRDISALYFYERFQKTYFIMNNFLEDIPQFFLYSLYIILNGQDIYLMFVMVSSFGYIVIRTFYQGIHCPSVGTRHLFFSTHLVEDSFVECDVAPTTNAFFLYSAVDADIVCYLDIIFSVLFIWSLLSLSTRKLVIPLWAPVVYVHFSALLLASLVSLFLFLRFYSRTRKRFYLNPYYCLRCAKDEDEDCNLFGEA</sequence>
<protein>
    <submittedName>
        <fullName evidence="3">Uncharacterized protein</fullName>
    </submittedName>
</protein>
<evidence type="ECO:0000313" key="4">
    <source>
        <dbReference type="Proteomes" id="UP000078546"/>
    </source>
</evidence>
<evidence type="ECO:0000313" key="3">
    <source>
        <dbReference type="EMBL" id="SBS81222.1"/>
    </source>
</evidence>
<name>A0A1A8VNI7_PLAOA</name>
<reference evidence="4 5" key="2">
    <citation type="submission" date="2016-05" db="EMBL/GenBank/DDBJ databases">
        <authorList>
            <person name="Naeem Raeece"/>
        </authorList>
    </citation>
    <scope>NUCLEOTIDE SEQUENCE [LARGE SCALE GENOMIC DNA]</scope>
</reference>
<proteinExistence type="predicted"/>
<organism evidence="3 4">
    <name type="scientific">Plasmodium ovale curtisi</name>
    <dbReference type="NCBI Taxonomy" id="864141"/>
    <lineage>
        <taxon>Eukaryota</taxon>
        <taxon>Sar</taxon>
        <taxon>Alveolata</taxon>
        <taxon>Apicomplexa</taxon>
        <taxon>Aconoidasida</taxon>
        <taxon>Haemosporida</taxon>
        <taxon>Plasmodiidae</taxon>
        <taxon>Plasmodium</taxon>
        <taxon>Plasmodium (Plasmodium)</taxon>
    </lineage>
</organism>
<feature type="transmembrane region" description="Helical" evidence="1">
    <location>
        <begin position="263"/>
        <end position="284"/>
    </location>
</feature>
<dbReference type="Proteomes" id="UP000078560">
    <property type="component" value="Unassembled WGS sequence"/>
</dbReference>